<dbReference type="AlphaFoldDB" id="A0A7T0BYF1"/>
<evidence type="ECO:0000313" key="6">
    <source>
        <dbReference type="Proteomes" id="UP000594688"/>
    </source>
</evidence>
<evidence type="ECO:0000313" key="5">
    <source>
        <dbReference type="EMBL" id="QPJ63141.1"/>
    </source>
</evidence>
<organism evidence="5 6">
    <name type="scientific">Candidatus Nitronauta litoralis</name>
    <dbReference type="NCBI Taxonomy" id="2705533"/>
    <lineage>
        <taxon>Bacteria</taxon>
        <taxon>Pseudomonadati</taxon>
        <taxon>Nitrospinota/Tectimicrobiota group</taxon>
        <taxon>Nitrospinota</taxon>
        <taxon>Nitrospinia</taxon>
        <taxon>Nitrospinales</taxon>
        <taxon>Nitrospinaceae</taxon>
        <taxon>Candidatus Nitronauta</taxon>
    </lineage>
</organism>
<keyword evidence="4" id="KW-0472">Membrane</keyword>
<dbReference type="InterPro" id="IPR011990">
    <property type="entry name" value="TPR-like_helical_dom_sf"/>
</dbReference>
<name>A0A7T0BYF1_9BACT</name>
<dbReference type="PANTHER" id="PTHR44943:SF8">
    <property type="entry name" value="TPR REPEAT-CONTAINING PROTEIN MJ0263"/>
    <property type="match status" value="1"/>
</dbReference>
<evidence type="ECO:0000256" key="3">
    <source>
        <dbReference type="PROSITE-ProRule" id="PRU00339"/>
    </source>
</evidence>
<dbReference type="PROSITE" id="PS50293">
    <property type="entry name" value="TPR_REGION"/>
    <property type="match status" value="1"/>
</dbReference>
<dbReference type="InterPro" id="IPR051685">
    <property type="entry name" value="Ycf3/AcsC/BcsC/TPR_MFPF"/>
</dbReference>
<keyword evidence="1" id="KW-0677">Repeat</keyword>
<dbReference type="SMART" id="SM00028">
    <property type="entry name" value="TPR"/>
    <property type="match status" value="3"/>
</dbReference>
<accession>A0A7T0BYF1</accession>
<feature type="repeat" description="TPR" evidence="3">
    <location>
        <begin position="128"/>
        <end position="161"/>
    </location>
</feature>
<dbReference type="Gene3D" id="1.25.40.10">
    <property type="entry name" value="Tetratricopeptide repeat domain"/>
    <property type="match status" value="1"/>
</dbReference>
<dbReference type="Pfam" id="PF13432">
    <property type="entry name" value="TPR_16"/>
    <property type="match status" value="1"/>
</dbReference>
<dbReference type="PANTHER" id="PTHR44943">
    <property type="entry name" value="CELLULOSE SYNTHASE OPERON PROTEIN C"/>
    <property type="match status" value="1"/>
</dbReference>
<proteinExistence type="predicted"/>
<gene>
    <name evidence="5" type="ORF">G3M70_15170</name>
</gene>
<evidence type="ECO:0000256" key="2">
    <source>
        <dbReference type="ARBA" id="ARBA00022803"/>
    </source>
</evidence>
<dbReference type="Proteomes" id="UP000594688">
    <property type="component" value="Chromosome"/>
</dbReference>
<protein>
    <submittedName>
        <fullName evidence="5">Tetratricopeptide repeat protein</fullName>
    </submittedName>
</protein>
<feature type="transmembrane region" description="Helical" evidence="4">
    <location>
        <begin position="7"/>
        <end position="25"/>
    </location>
</feature>
<dbReference type="InterPro" id="IPR019734">
    <property type="entry name" value="TPR_rpt"/>
</dbReference>
<dbReference type="PROSITE" id="PS50005">
    <property type="entry name" value="TPR"/>
    <property type="match status" value="2"/>
</dbReference>
<keyword evidence="4" id="KW-0812">Transmembrane</keyword>
<sequence length="245" mass="27995">MPKKIKVLWVLTSIVIVLGFFFTSIKFQVQQSREDHKRRAEESRIAYEEKLAKRKAAMALSKKVENIREMVASGKNKKAIILAKEVVEKDPENALARTWWAVALVNLKKMDEAIEMFKASSSKDPNQAKTYQFWGLTLVKMGRYQEAIDKYENALLLEPENSNGFTYWGAALGQMGRHKEAVEKLIKALDLNPFNKLAYGVLVDSYFHLGDYPKAWETVKNAKKQKLTIPEGTLSRLRKVSPEKG</sequence>
<reference evidence="5 6" key="1">
    <citation type="submission" date="2020-02" db="EMBL/GenBank/DDBJ databases">
        <title>Genomic and physiological characterization of two novel Nitrospinaceae genera.</title>
        <authorList>
            <person name="Mueller A.J."/>
            <person name="Jung M.-Y."/>
            <person name="Strachan C.R."/>
            <person name="Herbold C.W."/>
            <person name="Kirkegaard R.H."/>
            <person name="Daims H."/>
        </authorList>
    </citation>
    <scope>NUCLEOTIDE SEQUENCE [LARGE SCALE GENOMIC DNA]</scope>
    <source>
        <strain evidence="5">EB</strain>
    </source>
</reference>
<keyword evidence="2 3" id="KW-0802">TPR repeat</keyword>
<feature type="repeat" description="TPR" evidence="3">
    <location>
        <begin position="162"/>
        <end position="195"/>
    </location>
</feature>
<keyword evidence="4" id="KW-1133">Transmembrane helix</keyword>
<evidence type="ECO:0000256" key="1">
    <source>
        <dbReference type="ARBA" id="ARBA00022737"/>
    </source>
</evidence>
<dbReference type="EMBL" id="CP048685">
    <property type="protein sequence ID" value="QPJ63141.1"/>
    <property type="molecule type" value="Genomic_DNA"/>
</dbReference>
<dbReference type="KEGG" id="nli:G3M70_15170"/>
<evidence type="ECO:0000256" key="4">
    <source>
        <dbReference type="SAM" id="Phobius"/>
    </source>
</evidence>
<dbReference type="SUPFAM" id="SSF48452">
    <property type="entry name" value="TPR-like"/>
    <property type="match status" value="1"/>
</dbReference>
<dbReference type="Pfam" id="PF12895">
    <property type="entry name" value="ANAPC3"/>
    <property type="match status" value="1"/>
</dbReference>